<gene>
    <name evidence="1" type="ORF">UFOPK2360_01096</name>
</gene>
<organism evidence="1">
    <name type="scientific">freshwater metagenome</name>
    <dbReference type="NCBI Taxonomy" id="449393"/>
    <lineage>
        <taxon>unclassified sequences</taxon>
        <taxon>metagenomes</taxon>
        <taxon>ecological metagenomes</taxon>
    </lineage>
</organism>
<name>A0A6J6NV06_9ZZZZ</name>
<dbReference type="EMBL" id="CAEZXH010000076">
    <property type="protein sequence ID" value="CAB4690096.1"/>
    <property type="molecule type" value="Genomic_DNA"/>
</dbReference>
<accession>A0A6J6NV06</accession>
<evidence type="ECO:0000313" key="1">
    <source>
        <dbReference type="EMBL" id="CAB4690096.1"/>
    </source>
</evidence>
<dbReference type="AlphaFoldDB" id="A0A6J6NV06"/>
<reference evidence="1" key="1">
    <citation type="submission" date="2020-05" db="EMBL/GenBank/DDBJ databases">
        <authorList>
            <person name="Chiriac C."/>
            <person name="Salcher M."/>
            <person name="Ghai R."/>
            <person name="Kavagutti S V."/>
        </authorList>
    </citation>
    <scope>NUCLEOTIDE SEQUENCE</scope>
</reference>
<sequence length="161" mass="17680">MPGPPSFNAADEILDYKVLAPHYLADGSEFLGTYDLMIDADYARCLYGFSSSPIKASISVLSESGTVQIATESIFERNNFIYLGAYGFKFSSPTIRVKLTQEKPKEVELPKEALKVEEKAAVILTPKKVNKIKTITCTKGKSVKKFSGTNPKCPLGYGKKI</sequence>
<proteinExistence type="predicted"/>
<protein>
    <submittedName>
        <fullName evidence="1">Unannotated protein</fullName>
    </submittedName>
</protein>